<evidence type="ECO:0008006" key="4">
    <source>
        <dbReference type="Google" id="ProtNLM"/>
    </source>
</evidence>
<keyword evidence="3" id="KW-1185">Reference proteome</keyword>
<reference evidence="2 3" key="1">
    <citation type="submission" date="2023-07" db="EMBL/GenBank/DDBJ databases">
        <title>Comparative genomics of wheat-associated soil bacteria to identify genetic determinants of phenazine resistance.</title>
        <authorList>
            <person name="Mouncey N."/>
        </authorList>
    </citation>
    <scope>NUCLEOTIDE SEQUENCE [LARGE SCALE GENOMIC DNA]</scope>
    <source>
        <strain evidence="2 3">B2I6</strain>
    </source>
</reference>
<protein>
    <recommendedName>
        <fullName evidence="4">Secreted protein</fullName>
    </recommendedName>
</protein>
<evidence type="ECO:0000313" key="2">
    <source>
        <dbReference type="EMBL" id="MDQ0577857.1"/>
    </source>
</evidence>
<accession>A0ABU0NGU0</accession>
<feature type="compositionally biased region" description="Basic residues" evidence="1">
    <location>
        <begin position="75"/>
        <end position="91"/>
    </location>
</feature>
<organism evidence="2 3">
    <name type="scientific">Streptomyces rishiriensis</name>
    <dbReference type="NCBI Taxonomy" id="68264"/>
    <lineage>
        <taxon>Bacteria</taxon>
        <taxon>Bacillati</taxon>
        <taxon>Actinomycetota</taxon>
        <taxon>Actinomycetes</taxon>
        <taxon>Kitasatosporales</taxon>
        <taxon>Streptomycetaceae</taxon>
        <taxon>Streptomyces</taxon>
    </lineage>
</organism>
<dbReference type="EMBL" id="JAUSWV010000001">
    <property type="protein sequence ID" value="MDQ0577857.1"/>
    <property type="molecule type" value="Genomic_DNA"/>
</dbReference>
<proteinExistence type="predicted"/>
<feature type="region of interest" description="Disordered" evidence="1">
    <location>
        <begin position="37"/>
        <end position="91"/>
    </location>
</feature>
<name>A0ABU0NGU0_STRRH</name>
<evidence type="ECO:0000256" key="1">
    <source>
        <dbReference type="SAM" id="MobiDB-lite"/>
    </source>
</evidence>
<gene>
    <name evidence="2" type="ORF">QF030_000035</name>
</gene>
<sequence length="91" mass="9545">MNAPTLPSLLSGLAAGSSALADTPWWIMIPLLLPPSALGTTTRTGRPPPPDAYADEGPRTVCPAPGPLPPPGKLRSSRRAPARAVHRSYER</sequence>
<evidence type="ECO:0000313" key="3">
    <source>
        <dbReference type="Proteomes" id="UP001230654"/>
    </source>
</evidence>
<comment type="caution">
    <text evidence="2">The sequence shown here is derived from an EMBL/GenBank/DDBJ whole genome shotgun (WGS) entry which is preliminary data.</text>
</comment>
<dbReference type="Proteomes" id="UP001230654">
    <property type="component" value="Unassembled WGS sequence"/>
</dbReference>